<name>A0ABD3DGA5_9LAMI</name>
<dbReference type="Proteomes" id="UP001632038">
    <property type="component" value="Unassembled WGS sequence"/>
</dbReference>
<gene>
    <name evidence="1" type="ORF">CASFOL_014930</name>
</gene>
<reference evidence="2" key="1">
    <citation type="journal article" date="2024" name="IScience">
        <title>Strigolactones Initiate the Formation of Haustorium-like Structures in Castilleja.</title>
        <authorList>
            <person name="Buerger M."/>
            <person name="Peterson D."/>
            <person name="Chory J."/>
        </authorList>
    </citation>
    <scope>NUCLEOTIDE SEQUENCE [LARGE SCALE GENOMIC DNA]</scope>
</reference>
<evidence type="ECO:0000313" key="2">
    <source>
        <dbReference type="Proteomes" id="UP001632038"/>
    </source>
</evidence>
<organism evidence="1 2">
    <name type="scientific">Castilleja foliolosa</name>
    <dbReference type="NCBI Taxonomy" id="1961234"/>
    <lineage>
        <taxon>Eukaryota</taxon>
        <taxon>Viridiplantae</taxon>
        <taxon>Streptophyta</taxon>
        <taxon>Embryophyta</taxon>
        <taxon>Tracheophyta</taxon>
        <taxon>Spermatophyta</taxon>
        <taxon>Magnoliopsida</taxon>
        <taxon>eudicotyledons</taxon>
        <taxon>Gunneridae</taxon>
        <taxon>Pentapetalae</taxon>
        <taxon>asterids</taxon>
        <taxon>lamiids</taxon>
        <taxon>Lamiales</taxon>
        <taxon>Orobanchaceae</taxon>
        <taxon>Pedicularideae</taxon>
        <taxon>Castillejinae</taxon>
        <taxon>Castilleja</taxon>
    </lineage>
</organism>
<sequence length="66" mass="7030">MKAWRCLVKSVRARVAATEHRGSVNEASGAASFCVADNMTGEGRQHPVVRGFRQAPPSPSLHGGNK</sequence>
<protein>
    <submittedName>
        <fullName evidence="1">Uncharacterized protein</fullName>
    </submittedName>
</protein>
<keyword evidence="2" id="KW-1185">Reference proteome</keyword>
<dbReference type="AlphaFoldDB" id="A0ABD3DGA5"/>
<proteinExistence type="predicted"/>
<dbReference type="EMBL" id="JAVIJP010000017">
    <property type="protein sequence ID" value="KAL3639962.1"/>
    <property type="molecule type" value="Genomic_DNA"/>
</dbReference>
<accession>A0ABD3DGA5</accession>
<comment type="caution">
    <text evidence="1">The sequence shown here is derived from an EMBL/GenBank/DDBJ whole genome shotgun (WGS) entry which is preliminary data.</text>
</comment>
<evidence type="ECO:0000313" key="1">
    <source>
        <dbReference type="EMBL" id="KAL3639962.1"/>
    </source>
</evidence>